<evidence type="ECO:0000313" key="2">
    <source>
        <dbReference type="Proteomes" id="UP001152795"/>
    </source>
</evidence>
<dbReference type="PROSITE" id="PS50005">
    <property type="entry name" value="TPR"/>
    <property type="match status" value="2"/>
</dbReference>
<dbReference type="Pfam" id="PF13424">
    <property type="entry name" value="TPR_12"/>
    <property type="match status" value="2"/>
</dbReference>
<comment type="caution">
    <text evidence="1">The sequence shown here is derived from an EMBL/GenBank/DDBJ whole genome shotgun (WGS) entry which is preliminary data.</text>
</comment>
<dbReference type="InterPro" id="IPR011990">
    <property type="entry name" value="TPR-like_helical_dom_sf"/>
</dbReference>
<dbReference type="Proteomes" id="UP001152795">
    <property type="component" value="Unassembled WGS sequence"/>
</dbReference>
<dbReference type="PANTHER" id="PTHR19959">
    <property type="entry name" value="KINESIN LIGHT CHAIN"/>
    <property type="match status" value="1"/>
</dbReference>
<gene>
    <name evidence="1" type="ORF">PACLA_8A072774</name>
</gene>
<dbReference type="OrthoDB" id="443949at2759"/>
<protein>
    <submittedName>
        <fullName evidence="1">Tetratricopeptide repeat 28-like</fullName>
    </submittedName>
</protein>
<accession>A0A6S7GKS3</accession>
<proteinExistence type="predicted"/>
<organism evidence="1 2">
    <name type="scientific">Paramuricea clavata</name>
    <name type="common">Red gorgonian</name>
    <name type="synonym">Violescent sea-whip</name>
    <dbReference type="NCBI Taxonomy" id="317549"/>
    <lineage>
        <taxon>Eukaryota</taxon>
        <taxon>Metazoa</taxon>
        <taxon>Cnidaria</taxon>
        <taxon>Anthozoa</taxon>
        <taxon>Octocorallia</taxon>
        <taxon>Malacalcyonacea</taxon>
        <taxon>Plexauridae</taxon>
        <taxon>Paramuricea</taxon>
    </lineage>
</organism>
<dbReference type="SMART" id="SM00028">
    <property type="entry name" value="TPR"/>
    <property type="match status" value="8"/>
</dbReference>
<dbReference type="PANTHER" id="PTHR19959:SF119">
    <property type="entry name" value="FUNGAL LIPASE-LIKE DOMAIN-CONTAINING PROTEIN"/>
    <property type="match status" value="1"/>
</dbReference>
<dbReference type="EMBL" id="CACRXK020002009">
    <property type="protein sequence ID" value="CAB3992245.1"/>
    <property type="molecule type" value="Genomic_DNA"/>
</dbReference>
<sequence>MATENKPALELIRTPEEMAELQDEEIDVKEGYHLADIMSRAVLLYGNQPLLDEYNVCVAKILNTNSSVKEGKSTGTVGLTRGIRMMMRDVETYEPFNSYLGEHCVVGGLFDVKKQFYRLISLLLSNLGLVFDIISSSPWQVISELQTRGIIDESESVNIKVCLSIANEIRLKTYFANNGQKELFSPVPQNANIMEQSADAPIFRDFDEDILVRLVSTSYDICNRCLEFCFEYIKQDNIDVSLFRNPSLGVSKAWLLGVLYHRLQNPGKALEYMKSVPEDSPDYQAALITQGLIYCMYEEYEKSVEYFEKARQLHDPNKCMSNLRLIKCINGLAAAHGQMGNYKMAINLFKEAIRKHSEIYGEGYEILILTCLLNLGCVYHEVGNHDLALKTFKDVEEMIMKEGLTNVLDQDMIYLNLYMAASLSELDQHVQSRKYLERALHLSHKVFGEHSSSIQLAQTYRAAGNIYCLCKQDNEAEAVLKRSLDIFLLVFGGRAHPGKIHVLVELGKFFYKKHETSIKAVEILESALEQARTLYPPEKPKIIIAVVLVHLGIALFYAKKLWESLPYFQKAKKTMDRILGPDHLHSHTSTILYNMGRNYHELRDVPKAHQCYEDALNIISEIYGENSILAATCSMAAACLHRAYAEYELGNSDLAKDYCTKAVNIYKKISLTKNSCRSDVVVCLYRLSSFCEALGKLEALKHLEEAGKIAKDAGFKECVVDILVSLIRKYAEMGCIIKSMMCYVEAGEIAKSLPAHEPLSPSTLEMLKLMKI</sequence>
<keyword evidence="2" id="KW-1185">Reference proteome</keyword>
<dbReference type="SUPFAM" id="SSF48452">
    <property type="entry name" value="TPR-like"/>
    <property type="match status" value="2"/>
</dbReference>
<reference evidence="1" key="1">
    <citation type="submission" date="2020-04" db="EMBL/GenBank/DDBJ databases">
        <authorList>
            <person name="Alioto T."/>
            <person name="Alioto T."/>
            <person name="Gomez Garrido J."/>
        </authorList>
    </citation>
    <scope>NUCLEOTIDE SEQUENCE</scope>
    <source>
        <strain evidence="1">A484AB</strain>
    </source>
</reference>
<name>A0A6S7GKS3_PARCT</name>
<dbReference type="InterPro" id="IPR019734">
    <property type="entry name" value="TPR_rpt"/>
</dbReference>
<dbReference type="Pfam" id="PF13181">
    <property type="entry name" value="TPR_8"/>
    <property type="match status" value="1"/>
</dbReference>
<evidence type="ECO:0000313" key="1">
    <source>
        <dbReference type="EMBL" id="CAB3992245.1"/>
    </source>
</evidence>
<dbReference type="AlphaFoldDB" id="A0A6S7GKS3"/>
<dbReference type="Gene3D" id="1.25.40.10">
    <property type="entry name" value="Tetratricopeptide repeat domain"/>
    <property type="match status" value="5"/>
</dbReference>